<dbReference type="AlphaFoldDB" id="A0A0H5H6Q6"/>
<dbReference type="GO" id="GO:0045892">
    <property type="term" value="P:negative regulation of DNA-templated transcription"/>
    <property type="evidence" value="ECO:0007669"/>
    <property type="project" value="InterPro"/>
</dbReference>
<feature type="domain" description="Bacteriophage CI repressor C-terminal" evidence="2">
    <location>
        <begin position="87"/>
        <end position="182"/>
    </location>
</feature>
<dbReference type="InterPro" id="IPR010744">
    <property type="entry name" value="Phage_CI_N"/>
</dbReference>
<dbReference type="Proteomes" id="UP000048841">
    <property type="component" value="Unassembled WGS sequence"/>
</dbReference>
<evidence type="ECO:0000259" key="2">
    <source>
        <dbReference type="Pfam" id="PF16452"/>
    </source>
</evidence>
<reference evidence="3 4" key="1">
    <citation type="submission" date="2015-03" db="EMBL/GenBank/DDBJ databases">
        <authorList>
            <person name="Murphy D."/>
        </authorList>
    </citation>
    <scope>NUCLEOTIDE SEQUENCE [LARGE SCALE GENOMIC DNA]</scope>
    <source>
        <strain evidence="3 4">IP26249</strain>
    </source>
</reference>
<evidence type="ECO:0000313" key="3">
    <source>
        <dbReference type="EMBL" id="CFQ77051.1"/>
    </source>
</evidence>
<dbReference type="GO" id="GO:0003677">
    <property type="term" value="F:DNA binding"/>
    <property type="evidence" value="ECO:0007669"/>
    <property type="project" value="InterPro"/>
</dbReference>
<dbReference type="InterPro" id="IPR010982">
    <property type="entry name" value="Lambda_DNA-bd_dom_sf"/>
</dbReference>
<feature type="domain" description="Bacteriophage CI repressor N-terminal" evidence="1">
    <location>
        <begin position="8"/>
        <end position="71"/>
    </location>
</feature>
<dbReference type="Pfam" id="PF07022">
    <property type="entry name" value="Phage_CI_repr"/>
    <property type="match status" value="1"/>
</dbReference>
<evidence type="ECO:0000313" key="4">
    <source>
        <dbReference type="Proteomes" id="UP000048841"/>
    </source>
</evidence>
<sequence>MVFSGGQAVVDRLLKAYGFSTQRELVGKIGVGHGTVSTWIKREYFPGKEIVQCALETGASLQWLATGEGEPWEADKATNEKEHAKLIQHRKLVDGLLTDASPVLLDPELLPVQIDEPELISSPNAKSSFLVEHQFKKITDGLWLIEKAGVVSISELTRLPGDVWRINDVNWPVSEVSILAKVVGEITAC</sequence>
<gene>
    <name evidence="3" type="ORF">ERS137941_04158</name>
</gene>
<dbReference type="RefSeq" id="WP_023160605.1">
    <property type="nucleotide sequence ID" value="NZ_CGBR01000063.1"/>
</dbReference>
<proteinExistence type="predicted"/>
<dbReference type="Pfam" id="PF16452">
    <property type="entry name" value="Phage_CI_C"/>
    <property type="match status" value="1"/>
</dbReference>
<dbReference type="EMBL" id="CGBR01000063">
    <property type="protein sequence ID" value="CFQ77051.1"/>
    <property type="molecule type" value="Genomic_DNA"/>
</dbReference>
<dbReference type="Gene3D" id="1.10.260.40">
    <property type="entry name" value="lambda repressor-like DNA-binding domains"/>
    <property type="match status" value="1"/>
</dbReference>
<evidence type="ECO:0000259" key="1">
    <source>
        <dbReference type="Pfam" id="PF07022"/>
    </source>
</evidence>
<organism evidence="3 4">
    <name type="scientific">Yersinia enterocolitica</name>
    <dbReference type="NCBI Taxonomy" id="630"/>
    <lineage>
        <taxon>Bacteria</taxon>
        <taxon>Pseudomonadati</taxon>
        <taxon>Pseudomonadota</taxon>
        <taxon>Gammaproteobacteria</taxon>
        <taxon>Enterobacterales</taxon>
        <taxon>Yersiniaceae</taxon>
        <taxon>Yersinia</taxon>
    </lineage>
</organism>
<name>A0A0H5H6Q6_YEREN</name>
<dbReference type="InterPro" id="IPR032499">
    <property type="entry name" value="Phage_CI_C"/>
</dbReference>
<accession>A0A0H5H6Q6</accession>
<dbReference type="Gene3D" id="2.10.109.10">
    <property type="entry name" value="Umud Fragment, subunit A"/>
    <property type="match status" value="1"/>
</dbReference>
<dbReference type="GO" id="GO:0051259">
    <property type="term" value="P:protein complex oligomerization"/>
    <property type="evidence" value="ECO:0007669"/>
    <property type="project" value="InterPro"/>
</dbReference>
<protein>
    <submittedName>
        <fullName evidence="3">CI repressor of phage 186 and others</fullName>
    </submittedName>
</protein>